<dbReference type="PANTHER" id="PTHR11557">
    <property type="entry name" value="PORPHOBILINOGEN DEAMINASE"/>
    <property type="match status" value="1"/>
</dbReference>
<dbReference type="RefSeq" id="WP_274944181.1">
    <property type="nucleotide sequence ID" value="NZ_JANWOI010000004.1"/>
</dbReference>
<dbReference type="FunFam" id="3.40.190.10:FF:000004">
    <property type="entry name" value="Porphobilinogen deaminase"/>
    <property type="match status" value="1"/>
</dbReference>
<comment type="caution">
    <text evidence="11">The sequence shown here is derived from an EMBL/GenBank/DDBJ whole genome shotgun (WGS) entry which is preliminary data.</text>
</comment>
<dbReference type="FunFam" id="3.40.190.10:FF:000101">
    <property type="entry name" value="Porphobilinogen deaminase, chloroplastic"/>
    <property type="match status" value="1"/>
</dbReference>
<comment type="catalytic activity">
    <reaction evidence="7 8">
        <text>4 porphobilinogen + H2O = hydroxymethylbilane + 4 NH4(+)</text>
        <dbReference type="Rhea" id="RHEA:13185"/>
        <dbReference type="ChEBI" id="CHEBI:15377"/>
        <dbReference type="ChEBI" id="CHEBI:28938"/>
        <dbReference type="ChEBI" id="CHEBI:57845"/>
        <dbReference type="ChEBI" id="CHEBI:58126"/>
        <dbReference type="EC" id="2.5.1.61"/>
    </reaction>
</comment>
<dbReference type="InterPro" id="IPR022418">
    <property type="entry name" value="Porphobilinogen_deaminase_C"/>
</dbReference>
<dbReference type="EMBL" id="JANWOI010000004">
    <property type="protein sequence ID" value="MDA5194476.1"/>
    <property type="molecule type" value="Genomic_DNA"/>
</dbReference>
<evidence type="ECO:0000256" key="4">
    <source>
        <dbReference type="ARBA" id="ARBA00011245"/>
    </source>
</evidence>
<comment type="subunit">
    <text evidence="4 8">Monomer.</text>
</comment>
<dbReference type="Gene3D" id="3.30.160.40">
    <property type="entry name" value="Porphobilinogen deaminase, C-terminal domain"/>
    <property type="match status" value="1"/>
</dbReference>
<comment type="miscellaneous">
    <text evidence="8">The porphobilinogen subunits are added to the dipyrromethane group.</text>
</comment>
<evidence type="ECO:0000256" key="6">
    <source>
        <dbReference type="ARBA" id="ARBA00023244"/>
    </source>
</evidence>
<dbReference type="Pfam" id="PF03900">
    <property type="entry name" value="Porphobil_deamC"/>
    <property type="match status" value="1"/>
</dbReference>
<accession>A0A9X3Z7S9</accession>
<proteinExistence type="inferred from homology"/>
<dbReference type="InterPro" id="IPR022417">
    <property type="entry name" value="Porphobilin_deaminase_N"/>
</dbReference>
<dbReference type="PROSITE" id="PS00533">
    <property type="entry name" value="PORPHOBILINOGEN_DEAM"/>
    <property type="match status" value="1"/>
</dbReference>
<name>A0A9X3Z7S9_9PROT</name>
<dbReference type="Gene3D" id="3.40.190.10">
    <property type="entry name" value="Periplasmic binding protein-like II"/>
    <property type="match status" value="2"/>
</dbReference>
<evidence type="ECO:0000259" key="10">
    <source>
        <dbReference type="Pfam" id="PF03900"/>
    </source>
</evidence>
<dbReference type="GO" id="GO:0005737">
    <property type="term" value="C:cytoplasm"/>
    <property type="evidence" value="ECO:0007669"/>
    <property type="project" value="UniProtKB-UniRule"/>
</dbReference>
<evidence type="ECO:0000256" key="3">
    <source>
        <dbReference type="ARBA" id="ARBA00005638"/>
    </source>
</evidence>
<dbReference type="GO" id="GO:0004418">
    <property type="term" value="F:hydroxymethylbilane synthase activity"/>
    <property type="evidence" value="ECO:0007669"/>
    <property type="project" value="UniProtKB-UniRule"/>
</dbReference>
<comment type="similarity">
    <text evidence="3 8">Belongs to the HMBS family.</text>
</comment>
<gene>
    <name evidence="8 11" type="primary">hemC</name>
    <name evidence="11" type="ORF">NYP16_10990</name>
</gene>
<dbReference type="GO" id="GO:0006782">
    <property type="term" value="P:protoporphyrinogen IX biosynthetic process"/>
    <property type="evidence" value="ECO:0007669"/>
    <property type="project" value="UniProtKB-UniRule"/>
</dbReference>
<evidence type="ECO:0000256" key="8">
    <source>
        <dbReference type="HAMAP-Rule" id="MF_00260"/>
    </source>
</evidence>
<protein>
    <recommendedName>
        <fullName evidence="8">Porphobilinogen deaminase</fullName>
        <shortName evidence="8">PBG</shortName>
        <ecNumber evidence="8">2.5.1.61</ecNumber>
    </recommendedName>
    <alternativeName>
        <fullName evidence="8">Hydroxymethylbilane synthase</fullName>
        <shortName evidence="8">HMBS</shortName>
    </alternativeName>
    <alternativeName>
        <fullName evidence="8">Pre-uroporphyrinogen synthase</fullName>
    </alternativeName>
</protein>
<dbReference type="InterPro" id="IPR000860">
    <property type="entry name" value="HemC"/>
</dbReference>
<comment type="pathway">
    <text evidence="2">Porphyrin-containing compound metabolism; protoporphyrin-IX biosynthesis; coproporphyrinogen-III from 5-aminolevulinate: step 2/4.</text>
</comment>
<dbReference type="InterPro" id="IPR022419">
    <property type="entry name" value="Porphobilin_deaminase_cofac_BS"/>
</dbReference>
<comment type="cofactor">
    <cofactor evidence="8">
        <name>dipyrromethane</name>
        <dbReference type="ChEBI" id="CHEBI:60342"/>
    </cofactor>
    <text evidence="8">Binds 1 dipyrromethane group covalently.</text>
</comment>
<sequence length="313" mass="33577">MQSKPVRIGTRGSRLALAQTEEVKRRLLFAHPGLRAEDIEIVVISTKGDRILDRPLSEIGGKGLFTEEIEAGLLDGSIDLAVHSLKDMPTSLPDGLMLSAFLEREDPRDAFISPRAKSLAELPPGAVVGTASLRRQAQIKALRPDLEVITFRGNVETRLRKLAAGEVDATLLALAGLKRLGLADRVTAVLDPVDMLPAVSQGAIALETRIEDELVREFLAPLNHRPTEIAVTAERALLATLEGSCRTPIAAHAEVAGEHLTLIARLLSVDGTQMFETRREGHVNDAAALGADAGLELKSRAGDAFFATLFGSL</sequence>
<evidence type="ECO:0000256" key="2">
    <source>
        <dbReference type="ARBA" id="ARBA00004735"/>
    </source>
</evidence>
<feature type="modified residue" description="S-(dipyrrolylmethanemethyl)cysteine" evidence="8">
    <location>
        <position position="245"/>
    </location>
</feature>
<dbReference type="PIRSF" id="PIRSF001438">
    <property type="entry name" value="4pyrrol_synth_OHMeBilane_synth"/>
    <property type="match status" value="1"/>
</dbReference>
<evidence type="ECO:0000256" key="1">
    <source>
        <dbReference type="ARBA" id="ARBA00002869"/>
    </source>
</evidence>
<dbReference type="HAMAP" id="MF_00260">
    <property type="entry name" value="Porphobil_deam"/>
    <property type="match status" value="1"/>
</dbReference>
<feature type="domain" description="Porphobilinogen deaminase N-terminal" evidence="9">
    <location>
        <begin position="6"/>
        <end position="216"/>
    </location>
</feature>
<evidence type="ECO:0000259" key="9">
    <source>
        <dbReference type="Pfam" id="PF01379"/>
    </source>
</evidence>
<dbReference type="CDD" id="cd13646">
    <property type="entry name" value="PBP2_EcHMBS_like"/>
    <property type="match status" value="1"/>
</dbReference>
<dbReference type="InterPro" id="IPR036803">
    <property type="entry name" value="Porphobilinogen_deaminase_C_sf"/>
</dbReference>
<comment type="function">
    <text evidence="1 8">Tetrapolymerization of the monopyrrole PBG into the hydroxymethylbilane pre-uroporphyrinogen in several discrete steps.</text>
</comment>
<reference evidence="11" key="1">
    <citation type="submission" date="2022-08" db="EMBL/GenBank/DDBJ databases">
        <authorList>
            <person name="Vandamme P."/>
            <person name="Hettiarachchi A."/>
            <person name="Peeters C."/>
            <person name="Cnockaert M."/>
            <person name="Carlier A."/>
        </authorList>
    </citation>
    <scope>NUCLEOTIDE SEQUENCE</scope>
    <source>
        <strain evidence="11">LMG 31809</strain>
    </source>
</reference>
<dbReference type="Pfam" id="PF01379">
    <property type="entry name" value="Porphobil_deam"/>
    <property type="match status" value="1"/>
</dbReference>
<keyword evidence="6 8" id="KW-0627">Porphyrin biosynthesis</keyword>
<evidence type="ECO:0000256" key="7">
    <source>
        <dbReference type="ARBA" id="ARBA00048169"/>
    </source>
</evidence>
<evidence type="ECO:0000313" key="12">
    <source>
        <dbReference type="Proteomes" id="UP001141619"/>
    </source>
</evidence>
<dbReference type="NCBIfam" id="TIGR00212">
    <property type="entry name" value="hemC"/>
    <property type="match status" value="1"/>
</dbReference>
<keyword evidence="12" id="KW-1185">Reference proteome</keyword>
<evidence type="ECO:0000313" key="11">
    <source>
        <dbReference type="EMBL" id="MDA5194476.1"/>
    </source>
</evidence>
<dbReference type="SUPFAM" id="SSF54782">
    <property type="entry name" value="Porphobilinogen deaminase (hydroxymethylbilane synthase), C-terminal domain"/>
    <property type="match status" value="1"/>
</dbReference>
<reference evidence="11" key="2">
    <citation type="journal article" date="2023" name="Syst. Appl. Microbiol.">
        <title>Govania unica gen. nov., sp. nov., a rare biosphere bacterium that represents a novel family in the class Alphaproteobacteria.</title>
        <authorList>
            <person name="Vandamme P."/>
            <person name="Peeters C."/>
            <person name="Hettiarachchi A."/>
            <person name="Cnockaert M."/>
            <person name="Carlier A."/>
        </authorList>
    </citation>
    <scope>NUCLEOTIDE SEQUENCE</scope>
    <source>
        <strain evidence="11">LMG 31809</strain>
    </source>
</reference>
<evidence type="ECO:0000256" key="5">
    <source>
        <dbReference type="ARBA" id="ARBA00022679"/>
    </source>
</evidence>
<dbReference type="AlphaFoldDB" id="A0A9X3Z7S9"/>
<dbReference type="SUPFAM" id="SSF53850">
    <property type="entry name" value="Periplasmic binding protein-like II"/>
    <property type="match status" value="1"/>
</dbReference>
<dbReference type="PANTHER" id="PTHR11557:SF0">
    <property type="entry name" value="PORPHOBILINOGEN DEAMINASE"/>
    <property type="match status" value="1"/>
</dbReference>
<dbReference type="PRINTS" id="PR00151">
    <property type="entry name" value="PORPHBDMNASE"/>
</dbReference>
<dbReference type="Proteomes" id="UP001141619">
    <property type="component" value="Unassembled WGS sequence"/>
</dbReference>
<dbReference type="EC" id="2.5.1.61" evidence="8"/>
<organism evidence="11 12">
    <name type="scientific">Govanella unica</name>
    <dbReference type="NCBI Taxonomy" id="2975056"/>
    <lineage>
        <taxon>Bacteria</taxon>
        <taxon>Pseudomonadati</taxon>
        <taxon>Pseudomonadota</taxon>
        <taxon>Alphaproteobacteria</taxon>
        <taxon>Emcibacterales</taxon>
        <taxon>Govanellaceae</taxon>
        <taxon>Govanella</taxon>
    </lineage>
</organism>
<feature type="domain" description="Porphobilinogen deaminase C-terminal" evidence="10">
    <location>
        <begin position="230"/>
        <end position="298"/>
    </location>
</feature>
<keyword evidence="5 8" id="KW-0808">Transferase</keyword>